<gene>
    <name evidence="2" type="ORF">P0Y53_08430</name>
</gene>
<dbReference type="Gene3D" id="3.40.30.40">
    <property type="entry name" value="Perfringolysin"/>
    <property type="match status" value="1"/>
</dbReference>
<organism evidence="2 3">
    <name type="scientific">Candidatus Pseudobacter hemicellulosilyticus</name>
    <dbReference type="NCBI Taxonomy" id="3121375"/>
    <lineage>
        <taxon>Bacteria</taxon>
        <taxon>Pseudomonadati</taxon>
        <taxon>Bacteroidota</taxon>
        <taxon>Chitinophagia</taxon>
        <taxon>Chitinophagales</taxon>
        <taxon>Chitinophagaceae</taxon>
        <taxon>Pseudobacter</taxon>
    </lineage>
</organism>
<dbReference type="AlphaFoldDB" id="A0AAJ5WVS4"/>
<evidence type="ECO:0000313" key="2">
    <source>
        <dbReference type="EMBL" id="WEK37527.1"/>
    </source>
</evidence>
<accession>A0AAJ5WVS4</accession>
<dbReference type="SUPFAM" id="SSF56978">
    <property type="entry name" value="Perfringolysin"/>
    <property type="match status" value="1"/>
</dbReference>
<dbReference type="Gene3D" id="3.90.840.10">
    <property type="entry name" value="Thiol-activated cytolysin superfamily/Thiol-activated cytolysin, alpha-beta domain"/>
    <property type="match status" value="1"/>
</dbReference>
<sequence length="595" mass="64148">MKKTQLFLPMLLACALGGHAQVKSIQKTRADLLKVSSNPRLAWYASTLKKLSAKPKVTGTAVLGSKSDAAGNRTEIGVGLTGTESGFSANGSPRQEQNGNTVCTIQPYRVNFATSDNFNLFAASTPIYPGQFYNIASVLQGAFSSIPTPARKPYQLGINIFNANNPGPGMLNVTDLTRSPLPEIQRVLLAPNYSASIPASGVFDMVEIKSTMMLKAKYETSQGIFLPLQEFGIPAEVTAGFAASGSVSTQTNRSHYLVSFIQPMYTINVLTNHDQLFQSPNAHTSLSNAGYVESVTYGRRVSIIISSSSSVTRVKAAISAALSAEINGLEGADIDVGTSSNGETSVSLKEVASSFHATIYGGEGDMANRIFSDIVAFRDAFRNYIRSSSAGTFSATTGAMPLHYTLRRISDNALLTVRSTGSFDELVSCNTSKYKVEVLYDGFTVNKVLEFPPDDMEDIYGKFTLASVSTNGRTTSKDLLLKNIPKDRAISKKAGGRDSDDVQVVAMNNVSRNDLVNSILNFSQAMYDWELATAPAYRENSSAELKFNLADVQSDIDQLTPGSSKIFTKNIRLTESSALGESKITLHTRIKVTKN</sequence>
<dbReference type="Gene3D" id="3.30.1040.20">
    <property type="match status" value="1"/>
</dbReference>
<dbReference type="GO" id="GO:0015485">
    <property type="term" value="F:cholesterol binding"/>
    <property type="evidence" value="ECO:0007669"/>
    <property type="project" value="InterPro"/>
</dbReference>
<proteinExistence type="predicted"/>
<dbReference type="EMBL" id="CP119311">
    <property type="protein sequence ID" value="WEK37527.1"/>
    <property type="molecule type" value="Genomic_DNA"/>
</dbReference>
<dbReference type="InterPro" id="IPR036359">
    <property type="entry name" value="Thiol_cytolysin_sf"/>
</dbReference>
<dbReference type="InterPro" id="IPR001869">
    <property type="entry name" value="Thiol_cytolysin"/>
</dbReference>
<evidence type="ECO:0000256" key="1">
    <source>
        <dbReference type="SAM" id="SignalP"/>
    </source>
</evidence>
<keyword evidence="1" id="KW-0732">Signal</keyword>
<dbReference type="Pfam" id="PF01289">
    <property type="entry name" value="Thiol_cytolysin"/>
    <property type="match status" value="1"/>
</dbReference>
<name>A0AAJ5WVS4_9BACT</name>
<feature type="chain" id="PRO_5042543614" evidence="1">
    <location>
        <begin position="21"/>
        <end position="595"/>
    </location>
</feature>
<evidence type="ECO:0000313" key="3">
    <source>
        <dbReference type="Proteomes" id="UP001220610"/>
    </source>
</evidence>
<reference evidence="2" key="1">
    <citation type="submission" date="2023-03" db="EMBL/GenBank/DDBJ databases">
        <title>Andean soil-derived lignocellulolytic bacterial consortium as a source of novel taxa and putative plastic-active enzymes.</title>
        <authorList>
            <person name="Diaz-Garcia L."/>
            <person name="Chuvochina M."/>
            <person name="Feuerriegel G."/>
            <person name="Bunk B."/>
            <person name="Sproer C."/>
            <person name="Streit W.R."/>
            <person name="Rodriguez L.M."/>
            <person name="Overmann J."/>
            <person name="Jimenez D.J."/>
        </authorList>
    </citation>
    <scope>NUCLEOTIDE SEQUENCE</scope>
    <source>
        <strain evidence="2">MAG 7</strain>
    </source>
</reference>
<dbReference type="InterPro" id="IPR036363">
    <property type="entry name" value="Thiol_cytolysin_ab_sf"/>
</dbReference>
<protein>
    <submittedName>
        <fullName evidence="2">Thiol-activated cytolysin family protein</fullName>
    </submittedName>
</protein>
<dbReference type="Proteomes" id="UP001220610">
    <property type="component" value="Chromosome"/>
</dbReference>
<feature type="signal peptide" evidence="1">
    <location>
        <begin position="1"/>
        <end position="20"/>
    </location>
</feature>